<proteinExistence type="predicted"/>
<evidence type="ECO:0000313" key="3">
    <source>
        <dbReference type="Proteomes" id="UP000076858"/>
    </source>
</evidence>
<gene>
    <name evidence="2" type="ORF">APZ42_021483</name>
</gene>
<evidence type="ECO:0000256" key="1">
    <source>
        <dbReference type="SAM" id="MobiDB-lite"/>
    </source>
</evidence>
<protein>
    <submittedName>
        <fullName evidence="2">Uncharacterized protein</fullName>
    </submittedName>
</protein>
<evidence type="ECO:0000313" key="2">
    <source>
        <dbReference type="EMBL" id="KZS13397.1"/>
    </source>
</evidence>
<dbReference type="Proteomes" id="UP000076858">
    <property type="component" value="Unassembled WGS sequence"/>
</dbReference>
<accession>A0A164WMA3</accession>
<feature type="region of interest" description="Disordered" evidence="1">
    <location>
        <begin position="1"/>
        <end position="24"/>
    </location>
</feature>
<reference evidence="2 3" key="1">
    <citation type="submission" date="2016-03" db="EMBL/GenBank/DDBJ databases">
        <title>EvidentialGene: Evidence-directed Construction of Genes on Genomes.</title>
        <authorList>
            <person name="Gilbert D.G."/>
            <person name="Choi J.-H."/>
            <person name="Mockaitis K."/>
            <person name="Colbourne J."/>
            <person name="Pfrender M."/>
        </authorList>
    </citation>
    <scope>NUCLEOTIDE SEQUENCE [LARGE SCALE GENOMIC DNA]</scope>
    <source>
        <strain evidence="2 3">Xinb3</strain>
        <tissue evidence="2">Complete organism</tissue>
    </source>
</reference>
<sequence>MVTFVHNRKSGRGKPMSHPVGNRLPRSASRRIIDSTTRWFNFCFFVPTSFWLSFRCVNIPPLRCFLLSR</sequence>
<name>A0A164WMA3_9CRUS</name>
<organism evidence="2 3">
    <name type="scientific">Daphnia magna</name>
    <dbReference type="NCBI Taxonomy" id="35525"/>
    <lineage>
        <taxon>Eukaryota</taxon>
        <taxon>Metazoa</taxon>
        <taxon>Ecdysozoa</taxon>
        <taxon>Arthropoda</taxon>
        <taxon>Crustacea</taxon>
        <taxon>Branchiopoda</taxon>
        <taxon>Diplostraca</taxon>
        <taxon>Cladocera</taxon>
        <taxon>Anomopoda</taxon>
        <taxon>Daphniidae</taxon>
        <taxon>Daphnia</taxon>
    </lineage>
</organism>
<comment type="caution">
    <text evidence="2">The sequence shown here is derived from an EMBL/GenBank/DDBJ whole genome shotgun (WGS) entry which is preliminary data.</text>
</comment>
<dbReference type="AlphaFoldDB" id="A0A164WMA3"/>
<dbReference type="EMBL" id="LRGB01001173">
    <property type="protein sequence ID" value="KZS13397.1"/>
    <property type="molecule type" value="Genomic_DNA"/>
</dbReference>
<keyword evidence="3" id="KW-1185">Reference proteome</keyword>
<feature type="compositionally biased region" description="Basic residues" evidence="1">
    <location>
        <begin position="1"/>
        <end position="12"/>
    </location>
</feature>